<dbReference type="AlphaFoldDB" id="A0AAU8C9K2"/>
<evidence type="ECO:0000313" key="2">
    <source>
        <dbReference type="EMBL" id="XCF15384.1"/>
    </source>
</evidence>
<gene>
    <name evidence="2" type="ORF">ABSL23_08990</name>
</gene>
<dbReference type="GeneID" id="91109281"/>
<keyword evidence="1" id="KW-1133">Transmembrane helix</keyword>
<keyword evidence="1" id="KW-0812">Transmembrane</keyword>
<organism evidence="2">
    <name type="scientific">Halobacterium sp. NMX12-1</name>
    <dbReference type="NCBI Taxonomy" id="3166650"/>
    <lineage>
        <taxon>Archaea</taxon>
        <taxon>Methanobacteriati</taxon>
        <taxon>Methanobacteriota</taxon>
        <taxon>Stenosarchaea group</taxon>
        <taxon>Halobacteria</taxon>
        <taxon>Halobacteriales</taxon>
        <taxon>Halobacteriaceae</taxon>
        <taxon>Halobacterium</taxon>
    </lineage>
</organism>
<keyword evidence="1" id="KW-0472">Membrane</keyword>
<dbReference type="RefSeq" id="WP_353633470.1">
    <property type="nucleotide sequence ID" value="NZ_CP159204.1"/>
</dbReference>
<proteinExistence type="predicted"/>
<reference evidence="2" key="1">
    <citation type="submission" date="2024-06" db="EMBL/GenBank/DDBJ databases">
        <title>Genome Sequence of an extremely halophilic archaeon isolated from Permian era halite, Salado Formation, Carlsbad, New Mexico: Halobacterium sp. strain NMX12-1.</title>
        <authorList>
            <person name="Sotoa L."/>
            <person name="DasSarma P."/>
            <person name="Anton B.P."/>
            <person name="Vincze T."/>
            <person name="Verma I."/>
            <person name="Eralp B."/>
            <person name="Powers D.W."/>
            <person name="Dozier B.L."/>
            <person name="Roberts R.J."/>
            <person name="DasSarma S."/>
        </authorList>
    </citation>
    <scope>NUCLEOTIDE SEQUENCE</scope>
    <source>
        <strain evidence="2">NMX12-1</strain>
    </source>
</reference>
<evidence type="ECO:0000256" key="1">
    <source>
        <dbReference type="SAM" id="Phobius"/>
    </source>
</evidence>
<feature type="transmembrane region" description="Helical" evidence="1">
    <location>
        <begin position="20"/>
        <end position="42"/>
    </location>
</feature>
<dbReference type="EMBL" id="CP159204">
    <property type="protein sequence ID" value="XCF15384.1"/>
    <property type="molecule type" value="Genomic_DNA"/>
</dbReference>
<dbReference type="KEGG" id="hanx:ABSL23_08990"/>
<accession>A0AAU8C9K2</accession>
<name>A0AAU8C9K2_9EURY</name>
<sequence length="45" mass="4808">MTATLSDFEHPSWVTALATFASYGLVLLATTVLLFGVPYAVFTAL</sequence>
<protein>
    <submittedName>
        <fullName evidence="2">Uncharacterized protein</fullName>
    </submittedName>
</protein>